<reference evidence="1" key="1">
    <citation type="journal article" date="2020" name="Stud. Mycol.">
        <title>101 Dothideomycetes genomes: a test case for predicting lifestyles and emergence of pathogens.</title>
        <authorList>
            <person name="Haridas S."/>
            <person name="Albert R."/>
            <person name="Binder M."/>
            <person name="Bloem J."/>
            <person name="Labutti K."/>
            <person name="Salamov A."/>
            <person name="Andreopoulos B."/>
            <person name="Baker S."/>
            <person name="Barry K."/>
            <person name="Bills G."/>
            <person name="Bluhm B."/>
            <person name="Cannon C."/>
            <person name="Castanera R."/>
            <person name="Culley D."/>
            <person name="Daum C."/>
            <person name="Ezra D."/>
            <person name="Gonzalez J."/>
            <person name="Henrissat B."/>
            <person name="Kuo A."/>
            <person name="Liang C."/>
            <person name="Lipzen A."/>
            <person name="Lutzoni F."/>
            <person name="Magnuson J."/>
            <person name="Mondo S."/>
            <person name="Nolan M."/>
            <person name="Ohm R."/>
            <person name="Pangilinan J."/>
            <person name="Park H.-J."/>
            <person name="Ramirez L."/>
            <person name="Alfaro M."/>
            <person name="Sun H."/>
            <person name="Tritt A."/>
            <person name="Yoshinaga Y."/>
            <person name="Zwiers L.-H."/>
            <person name="Turgeon B."/>
            <person name="Goodwin S."/>
            <person name="Spatafora J."/>
            <person name="Crous P."/>
            <person name="Grigoriev I."/>
        </authorList>
    </citation>
    <scope>NUCLEOTIDE SEQUENCE</scope>
    <source>
        <strain evidence="1">CBS 110217</strain>
    </source>
</reference>
<sequence length="247" mass="28475">MGGTMSTAVVAHTKQEIEGIVNIQIVEATNRQNYKVLRIPLTTYIPRQTYTVLRAPLTTYAPTLAGLFEDSNTLQLTNVTIQTFEVFLNCLRGEVKKTWHDYDPNGKGPGLWRNVSDSSDLLELENRTLDWDFDAEDPLMWNKFQDPLWQRKPFKTFPPIWTPQSSRRSTTIRNSDTLRYLLVDGYIDAVPEDAETLASLPGRFMADVIKRFKEDHPSTSWLANDCDYHEHPSEVEKEQCEIMVDME</sequence>
<gene>
    <name evidence="1" type="ORF">EK21DRAFT_84550</name>
</gene>
<proteinExistence type="predicted"/>
<dbReference type="EMBL" id="ML978157">
    <property type="protein sequence ID" value="KAF2035489.1"/>
    <property type="molecule type" value="Genomic_DNA"/>
</dbReference>
<keyword evidence="2" id="KW-1185">Reference proteome</keyword>
<accession>A0A9P4LU87</accession>
<comment type="caution">
    <text evidence="1">The sequence shown here is derived from an EMBL/GenBank/DDBJ whole genome shotgun (WGS) entry which is preliminary data.</text>
</comment>
<dbReference type="AlphaFoldDB" id="A0A9P4LU87"/>
<organism evidence="1 2">
    <name type="scientific">Setomelanomma holmii</name>
    <dbReference type="NCBI Taxonomy" id="210430"/>
    <lineage>
        <taxon>Eukaryota</taxon>
        <taxon>Fungi</taxon>
        <taxon>Dikarya</taxon>
        <taxon>Ascomycota</taxon>
        <taxon>Pezizomycotina</taxon>
        <taxon>Dothideomycetes</taxon>
        <taxon>Pleosporomycetidae</taxon>
        <taxon>Pleosporales</taxon>
        <taxon>Pleosporineae</taxon>
        <taxon>Phaeosphaeriaceae</taxon>
        <taxon>Setomelanomma</taxon>
    </lineage>
</organism>
<evidence type="ECO:0000313" key="2">
    <source>
        <dbReference type="Proteomes" id="UP000799777"/>
    </source>
</evidence>
<protein>
    <submittedName>
        <fullName evidence="1">Uncharacterized protein</fullName>
    </submittedName>
</protein>
<evidence type="ECO:0000313" key="1">
    <source>
        <dbReference type="EMBL" id="KAF2035489.1"/>
    </source>
</evidence>
<dbReference type="Proteomes" id="UP000799777">
    <property type="component" value="Unassembled WGS sequence"/>
</dbReference>
<name>A0A9P4LU87_9PLEO</name>